<gene>
    <name evidence="2" type="ORF">AVEN_68713_1</name>
</gene>
<comment type="caution">
    <text evidence="2">The sequence shown here is derived from an EMBL/GenBank/DDBJ whole genome shotgun (WGS) entry which is preliminary data.</text>
</comment>
<evidence type="ECO:0000256" key="1">
    <source>
        <dbReference type="SAM" id="MobiDB-lite"/>
    </source>
</evidence>
<reference evidence="2 3" key="1">
    <citation type="journal article" date="2019" name="Sci. Rep.">
        <title>Orb-weaving spider Araneus ventricosus genome elucidates the spidroin gene catalogue.</title>
        <authorList>
            <person name="Kono N."/>
            <person name="Nakamura H."/>
            <person name="Ohtoshi R."/>
            <person name="Moran D.A.P."/>
            <person name="Shinohara A."/>
            <person name="Yoshida Y."/>
            <person name="Fujiwara M."/>
            <person name="Mori M."/>
            <person name="Tomita M."/>
            <person name="Arakawa K."/>
        </authorList>
    </citation>
    <scope>NUCLEOTIDE SEQUENCE [LARGE SCALE GENOMIC DNA]</scope>
</reference>
<evidence type="ECO:0000313" key="3">
    <source>
        <dbReference type="Proteomes" id="UP000499080"/>
    </source>
</evidence>
<dbReference type="Proteomes" id="UP000499080">
    <property type="component" value="Unassembled WGS sequence"/>
</dbReference>
<dbReference type="AlphaFoldDB" id="A0A4Y2V919"/>
<accession>A0A4Y2V919</accession>
<organism evidence="2 3">
    <name type="scientific">Araneus ventricosus</name>
    <name type="common">Orbweaver spider</name>
    <name type="synonym">Epeira ventricosa</name>
    <dbReference type="NCBI Taxonomy" id="182803"/>
    <lineage>
        <taxon>Eukaryota</taxon>
        <taxon>Metazoa</taxon>
        <taxon>Ecdysozoa</taxon>
        <taxon>Arthropoda</taxon>
        <taxon>Chelicerata</taxon>
        <taxon>Arachnida</taxon>
        <taxon>Araneae</taxon>
        <taxon>Araneomorphae</taxon>
        <taxon>Entelegynae</taxon>
        <taxon>Araneoidea</taxon>
        <taxon>Araneidae</taxon>
        <taxon>Araneus</taxon>
    </lineage>
</organism>
<evidence type="ECO:0000313" key="2">
    <source>
        <dbReference type="EMBL" id="GBO21058.1"/>
    </source>
</evidence>
<sequence length="152" mass="17336">MDAEQPCSESGMDTEPSTSSHNTSAQLQGDSKTKKIKITLRSSVSKLKKKLYEERSSISFLGQLKANWLDKPYELCDISIGAYNAKRRAKKERRQQKEKSLLIRFIYTAPAPTSYSKNILHFQVNNITQKTALPAERCEETHRSVGLKENER</sequence>
<proteinExistence type="predicted"/>
<dbReference type="EMBL" id="BGPR01044312">
    <property type="protein sequence ID" value="GBO21058.1"/>
    <property type="molecule type" value="Genomic_DNA"/>
</dbReference>
<feature type="region of interest" description="Disordered" evidence="1">
    <location>
        <begin position="1"/>
        <end position="32"/>
    </location>
</feature>
<name>A0A4Y2V919_ARAVE</name>
<protein>
    <submittedName>
        <fullName evidence="2">Uncharacterized protein</fullName>
    </submittedName>
</protein>
<keyword evidence="3" id="KW-1185">Reference proteome</keyword>
<feature type="compositionally biased region" description="Polar residues" evidence="1">
    <location>
        <begin position="15"/>
        <end position="30"/>
    </location>
</feature>